<keyword evidence="8" id="KW-1185">Reference proteome</keyword>
<keyword evidence="3" id="KW-0964">Secreted</keyword>
<dbReference type="Proteomes" id="UP001148838">
    <property type="component" value="Unassembled WGS sequence"/>
</dbReference>
<evidence type="ECO:0000256" key="5">
    <source>
        <dbReference type="SAM" id="SignalP"/>
    </source>
</evidence>
<dbReference type="InterPro" id="IPR029058">
    <property type="entry name" value="AB_hydrolase_fold"/>
</dbReference>
<reference evidence="7 8" key="1">
    <citation type="journal article" date="2022" name="Allergy">
        <title>Genome assembly and annotation of Periplaneta americana reveal a comprehensive cockroach allergen profile.</title>
        <authorList>
            <person name="Wang L."/>
            <person name="Xiong Q."/>
            <person name="Saelim N."/>
            <person name="Wang L."/>
            <person name="Nong W."/>
            <person name="Wan A.T."/>
            <person name="Shi M."/>
            <person name="Liu X."/>
            <person name="Cao Q."/>
            <person name="Hui J.H.L."/>
            <person name="Sookrung N."/>
            <person name="Leung T.F."/>
            <person name="Tungtrongchitr A."/>
            <person name="Tsui S.K.W."/>
        </authorList>
    </citation>
    <scope>NUCLEOTIDE SEQUENCE [LARGE SCALE GENOMIC DNA]</scope>
    <source>
        <strain evidence="7">PWHHKU_190912</strain>
    </source>
</reference>
<dbReference type="CDD" id="cd00707">
    <property type="entry name" value="Pancreat_lipase_like"/>
    <property type="match status" value="1"/>
</dbReference>
<dbReference type="EMBL" id="JAJSOF020000017">
    <property type="protein sequence ID" value="KAJ4439721.1"/>
    <property type="molecule type" value="Genomic_DNA"/>
</dbReference>
<dbReference type="PANTHER" id="PTHR11610:SF186">
    <property type="entry name" value="FI22312P1"/>
    <property type="match status" value="1"/>
</dbReference>
<feature type="chain" id="PRO_5045988050" description="Lipase domain-containing protein" evidence="5">
    <location>
        <begin position="27"/>
        <end position="565"/>
    </location>
</feature>
<evidence type="ECO:0000313" key="7">
    <source>
        <dbReference type="EMBL" id="KAJ4439721.1"/>
    </source>
</evidence>
<feature type="domain" description="Lipase" evidence="6">
    <location>
        <begin position="46"/>
        <end position="383"/>
    </location>
</feature>
<evidence type="ECO:0000259" key="6">
    <source>
        <dbReference type="Pfam" id="PF00151"/>
    </source>
</evidence>
<dbReference type="SUPFAM" id="SSF53474">
    <property type="entry name" value="alpha/beta-Hydrolases"/>
    <property type="match status" value="1"/>
</dbReference>
<feature type="signal peptide" evidence="5">
    <location>
        <begin position="1"/>
        <end position="26"/>
    </location>
</feature>
<dbReference type="InterPro" id="IPR000734">
    <property type="entry name" value="TAG_lipase"/>
</dbReference>
<evidence type="ECO:0000256" key="1">
    <source>
        <dbReference type="ARBA" id="ARBA00004613"/>
    </source>
</evidence>
<comment type="subcellular location">
    <subcellularLocation>
        <location evidence="1">Secreted</location>
    </subcellularLocation>
</comment>
<dbReference type="PRINTS" id="PR00821">
    <property type="entry name" value="TAGLIPASE"/>
</dbReference>
<proteinExistence type="inferred from homology"/>
<comment type="similarity">
    <text evidence="2 4">Belongs to the AB hydrolase superfamily. Lipase family.</text>
</comment>
<organism evidence="7 8">
    <name type="scientific">Periplaneta americana</name>
    <name type="common">American cockroach</name>
    <name type="synonym">Blatta americana</name>
    <dbReference type="NCBI Taxonomy" id="6978"/>
    <lineage>
        <taxon>Eukaryota</taxon>
        <taxon>Metazoa</taxon>
        <taxon>Ecdysozoa</taxon>
        <taxon>Arthropoda</taxon>
        <taxon>Hexapoda</taxon>
        <taxon>Insecta</taxon>
        <taxon>Pterygota</taxon>
        <taxon>Neoptera</taxon>
        <taxon>Polyneoptera</taxon>
        <taxon>Dictyoptera</taxon>
        <taxon>Blattodea</taxon>
        <taxon>Blattoidea</taxon>
        <taxon>Blattidae</taxon>
        <taxon>Blattinae</taxon>
        <taxon>Periplaneta</taxon>
    </lineage>
</organism>
<evidence type="ECO:0000256" key="4">
    <source>
        <dbReference type="RuleBase" id="RU004262"/>
    </source>
</evidence>
<dbReference type="InterPro" id="IPR033906">
    <property type="entry name" value="Lipase_N"/>
</dbReference>
<name>A0ABQ8SZS2_PERAM</name>
<dbReference type="Gene3D" id="3.40.50.1820">
    <property type="entry name" value="alpha/beta hydrolase"/>
    <property type="match status" value="1"/>
</dbReference>
<protein>
    <recommendedName>
        <fullName evidence="6">Lipase domain-containing protein</fullName>
    </recommendedName>
</protein>
<dbReference type="Pfam" id="PF00151">
    <property type="entry name" value="Lipase"/>
    <property type="match status" value="1"/>
</dbReference>
<sequence length="565" mass="62202">MCNEKMCIVLETLFILLVLRNWNLHSEIKMKFVSDVVGCFVVSRKISPLKKFPQSPAEVDTRFILFTRQNGSFVNHVETLNISDAQMIHIGDGQKSLLHSNFDPRRPTKLIIHGYMGSGKDRGALSGVDAFLKLGDVNVVSVDWEKGAAGPAYAQSVANTELVGRQTGMLLVDMLTLGARPADIHMVGFSLGAHIAACASHELQNRLLAKVGRITGLDPASPIFRSKLLVEPERKLDKYDAEFVDVIHTDGSPVWTDGFGLLQPLGHVDFFPNGGREQPGCTDGKASVVVSHLERTLDVGIACSHLRAWRLFVESLTLQPGGCRFMAYPCKAGLPSFLQGNCYPALQSCAEGPAESCGLMGINSQESYGRGPLYLVTRDSSPFCGEQLRATVKVSDKTQNTKGILHLVLTHGNSSTNFRIHCNFLEVLQGNEVMWGLAAAEFGTLGPDTTPTMQATLGYQSFDLQQITTDAPDTSEVDAEPLSPKIYLDEVSITDTHGNRRVNGTSEFNDQDVSLLLQYIAENYIENIPQKQLIMRDLRATNGVFYKGVIYEMCRDRTKRAYYMG</sequence>
<dbReference type="PANTHER" id="PTHR11610">
    <property type="entry name" value="LIPASE"/>
    <property type="match status" value="1"/>
</dbReference>
<dbReference type="InterPro" id="IPR013818">
    <property type="entry name" value="Lipase"/>
</dbReference>
<evidence type="ECO:0000256" key="2">
    <source>
        <dbReference type="ARBA" id="ARBA00010701"/>
    </source>
</evidence>
<evidence type="ECO:0000256" key="3">
    <source>
        <dbReference type="ARBA" id="ARBA00022525"/>
    </source>
</evidence>
<gene>
    <name evidence="7" type="ORF">ANN_07849</name>
</gene>
<comment type="caution">
    <text evidence="7">The sequence shown here is derived from an EMBL/GenBank/DDBJ whole genome shotgun (WGS) entry which is preliminary data.</text>
</comment>
<accession>A0ABQ8SZS2</accession>
<evidence type="ECO:0000313" key="8">
    <source>
        <dbReference type="Proteomes" id="UP001148838"/>
    </source>
</evidence>
<keyword evidence="5" id="KW-0732">Signal</keyword>